<evidence type="ECO:0000313" key="1">
    <source>
        <dbReference type="Proteomes" id="UP000095281"/>
    </source>
</evidence>
<accession>A0A1I8C2C0</accession>
<proteinExistence type="predicted"/>
<dbReference type="AlphaFoldDB" id="A0A1I8C2C0"/>
<sequence length="67" mass="7317">MQNINSIQFNPLFEEPIAATKCANNTDLLIPIPLNLNTVIASAPNITSTSSSFSTNLFPFNFTELSQ</sequence>
<protein>
    <submittedName>
        <fullName evidence="2">Uncharacterized protein</fullName>
    </submittedName>
</protein>
<name>A0A1I8C2C0_MELHA</name>
<dbReference type="Proteomes" id="UP000095281">
    <property type="component" value="Unplaced"/>
</dbReference>
<organism evidence="1 2">
    <name type="scientific">Meloidogyne hapla</name>
    <name type="common">Root-knot nematode worm</name>
    <dbReference type="NCBI Taxonomy" id="6305"/>
    <lineage>
        <taxon>Eukaryota</taxon>
        <taxon>Metazoa</taxon>
        <taxon>Ecdysozoa</taxon>
        <taxon>Nematoda</taxon>
        <taxon>Chromadorea</taxon>
        <taxon>Rhabditida</taxon>
        <taxon>Tylenchina</taxon>
        <taxon>Tylenchomorpha</taxon>
        <taxon>Tylenchoidea</taxon>
        <taxon>Meloidogynidae</taxon>
        <taxon>Meloidogyninae</taxon>
        <taxon>Meloidogyne</taxon>
    </lineage>
</organism>
<evidence type="ECO:0000313" key="2">
    <source>
        <dbReference type="WBParaSite" id="MhA1_Contig925.frz3.gene8"/>
    </source>
</evidence>
<dbReference type="WBParaSite" id="MhA1_Contig925.frz3.gene8">
    <property type="protein sequence ID" value="MhA1_Contig925.frz3.gene8"/>
    <property type="gene ID" value="MhA1_Contig925.frz3.gene8"/>
</dbReference>
<reference evidence="2" key="1">
    <citation type="submission" date="2016-11" db="UniProtKB">
        <authorList>
            <consortium name="WormBaseParasite"/>
        </authorList>
    </citation>
    <scope>IDENTIFICATION</scope>
</reference>
<keyword evidence="1" id="KW-1185">Reference proteome</keyword>